<proteinExistence type="predicted"/>
<keyword evidence="2" id="KW-0808">Transferase</keyword>
<dbReference type="Pfam" id="PF13649">
    <property type="entry name" value="Methyltransf_25"/>
    <property type="match status" value="1"/>
</dbReference>
<dbReference type="CDD" id="cd02440">
    <property type="entry name" value="AdoMet_MTases"/>
    <property type="match status" value="1"/>
</dbReference>
<organism evidence="2 3">
    <name type="scientific">Viridibacillus arenosi FSL R5-213</name>
    <dbReference type="NCBI Taxonomy" id="1227360"/>
    <lineage>
        <taxon>Bacteria</taxon>
        <taxon>Bacillati</taxon>
        <taxon>Bacillota</taxon>
        <taxon>Bacilli</taxon>
        <taxon>Bacillales</taxon>
        <taxon>Caryophanaceae</taxon>
        <taxon>Viridibacillus</taxon>
    </lineage>
</organism>
<gene>
    <name evidence="2" type="ORF">C176_21226</name>
</gene>
<dbReference type="GO" id="GO:0016740">
    <property type="term" value="F:transferase activity"/>
    <property type="evidence" value="ECO:0007669"/>
    <property type="project" value="UniProtKB-KW"/>
</dbReference>
<dbReference type="RefSeq" id="WP_038191240.1">
    <property type="nucleotide sequence ID" value="NZ_ASQA01000044.1"/>
</dbReference>
<dbReference type="InterPro" id="IPR029063">
    <property type="entry name" value="SAM-dependent_MTases_sf"/>
</dbReference>
<evidence type="ECO:0000313" key="2">
    <source>
        <dbReference type="EMBL" id="ETT80722.1"/>
    </source>
</evidence>
<feature type="domain" description="Methyltransferase" evidence="1">
    <location>
        <begin position="45"/>
        <end position="135"/>
    </location>
</feature>
<dbReference type="eggNOG" id="COG2227">
    <property type="taxonomic scope" value="Bacteria"/>
</dbReference>
<dbReference type="Proteomes" id="UP000019062">
    <property type="component" value="Unassembled WGS sequence"/>
</dbReference>
<sequence length="248" mass="28704">MKDNWVQPFYKRQFEFYQDPLDDINDYKKEVALIHEQVGTTFKDVLEIGAGSGILANALSLTNKDITTVELVSELVEYARAHSNPSIHILCDNFYSVKLTKQYDLVLYLDGFGVGTDKEQLLLLNRINEWLKVDGYALIDIYQPNYWQHVKGQQMLVSEKNQIMREYGYDEINCRMTDKLWQRSSPNETITQSLACYSTDEIYSLCQQSGLQIIAFYPGGAINLDTWKFEEVTSLSNCLSYRIKVKKI</sequence>
<dbReference type="Gene3D" id="3.40.50.150">
    <property type="entry name" value="Vaccinia Virus protein VP39"/>
    <property type="match status" value="1"/>
</dbReference>
<dbReference type="SUPFAM" id="SSF53335">
    <property type="entry name" value="S-adenosyl-L-methionine-dependent methyltransferases"/>
    <property type="match status" value="1"/>
</dbReference>
<reference evidence="2 3" key="1">
    <citation type="journal article" date="2014" name="BMC Genomics">
        <title>Genomic comparison of sporeforming bacilli isolated from milk.</title>
        <authorList>
            <person name="Moreno Switt A.I."/>
            <person name="Andrus A.D."/>
            <person name="Ranieri M.L."/>
            <person name="Orsi R.H."/>
            <person name="Ivy R."/>
            <person name="den Bakker H.C."/>
            <person name="Martin N.H."/>
            <person name="Wiedmann M."/>
            <person name="Boor K.J."/>
        </authorList>
    </citation>
    <scope>NUCLEOTIDE SEQUENCE [LARGE SCALE GENOMIC DNA]</scope>
    <source>
        <strain evidence="2 3">FSL R5-213</strain>
    </source>
</reference>
<comment type="caution">
    <text evidence="2">The sequence shown here is derived from an EMBL/GenBank/DDBJ whole genome shotgun (WGS) entry which is preliminary data.</text>
</comment>
<name>W4EL32_9BACL</name>
<dbReference type="Gene3D" id="2.20.25.110">
    <property type="entry name" value="S-adenosyl-L-methionine-dependent methyltransferases"/>
    <property type="match status" value="1"/>
</dbReference>
<dbReference type="PATRIC" id="fig|1227360.4.peg.4321"/>
<protein>
    <submittedName>
        <fullName evidence="2">N-methyl-transferase-like protein</fullName>
    </submittedName>
</protein>
<dbReference type="AlphaFoldDB" id="W4EL32"/>
<accession>W4EL32</accession>
<dbReference type="EMBL" id="ASQA01000044">
    <property type="protein sequence ID" value="ETT80722.1"/>
    <property type="molecule type" value="Genomic_DNA"/>
</dbReference>
<evidence type="ECO:0000259" key="1">
    <source>
        <dbReference type="Pfam" id="PF13649"/>
    </source>
</evidence>
<dbReference type="InterPro" id="IPR041698">
    <property type="entry name" value="Methyltransf_25"/>
</dbReference>
<evidence type="ECO:0000313" key="3">
    <source>
        <dbReference type="Proteomes" id="UP000019062"/>
    </source>
</evidence>
<keyword evidence="3" id="KW-1185">Reference proteome</keyword>